<dbReference type="PANTHER" id="PTHR23321:SF26">
    <property type="entry name" value="SMALL RIBOSOMAL SUBUNIT PROTEIN US15M"/>
    <property type="match status" value="1"/>
</dbReference>
<sequence length="358" mass="39901">MASLLLASTARTAAASSSRRLVASSSSALESLPLLLSALPPLSNILPPLPSSSRSISSRNPNFSKGLTKVQRKRGQMKKRLNLEKHALLERVREETKPDPVLGYRPGNTREVGTNNEDLWENCELKKIIISNQDVWGLREDSRGNLQPVESELTKGTEEERAVAASQGGPLRLNFNLSDEDRKLLFQDLPDVNTKDRLTVSMAFSDAGSGTHAGSMVADEINQHLEGIERQEGHSVDKLSRMLDLRNASSKGIDVYNKRRIVEQFGQGIHTGTVETQVAIMTYRLHRLHELLSTPTFRKDEASRRSMAILTHKRAKLLKYLKKNDTDRYVSLLSRVGINRRAVEGEIVVPGRPKLITL</sequence>
<dbReference type="Proteomes" id="UP000245942">
    <property type="component" value="Unassembled WGS sequence"/>
</dbReference>
<dbReference type="SUPFAM" id="SSF47060">
    <property type="entry name" value="S15/NS1 RNA-binding domain"/>
    <property type="match status" value="1"/>
</dbReference>
<organism evidence="5 6">
    <name type="scientific">Pseudomicrostroma glucosiphilum</name>
    <dbReference type="NCBI Taxonomy" id="1684307"/>
    <lineage>
        <taxon>Eukaryota</taxon>
        <taxon>Fungi</taxon>
        <taxon>Dikarya</taxon>
        <taxon>Basidiomycota</taxon>
        <taxon>Ustilaginomycotina</taxon>
        <taxon>Exobasidiomycetes</taxon>
        <taxon>Microstromatales</taxon>
        <taxon>Microstromatales incertae sedis</taxon>
        <taxon>Pseudomicrostroma</taxon>
    </lineage>
</organism>
<keyword evidence="6" id="KW-1185">Reference proteome</keyword>
<dbReference type="SMART" id="SM01387">
    <property type="entry name" value="Ribosomal_S15"/>
    <property type="match status" value="1"/>
</dbReference>
<dbReference type="GeneID" id="37012531"/>
<evidence type="ECO:0008006" key="7">
    <source>
        <dbReference type="Google" id="ProtNLM"/>
    </source>
</evidence>
<feature type="compositionally biased region" description="Low complexity" evidence="4">
    <location>
        <begin position="50"/>
        <end position="61"/>
    </location>
</feature>
<proteinExistence type="inferred from homology"/>
<evidence type="ECO:0000256" key="3">
    <source>
        <dbReference type="ARBA" id="ARBA00023274"/>
    </source>
</evidence>
<protein>
    <recommendedName>
        <fullName evidence="7">S15/NS1 RNA-binding domain-containing protein</fullName>
    </recommendedName>
</protein>
<keyword evidence="2" id="KW-0689">Ribosomal protein</keyword>
<dbReference type="RefSeq" id="XP_025351443.1">
    <property type="nucleotide sequence ID" value="XM_025490797.1"/>
</dbReference>
<evidence type="ECO:0000256" key="1">
    <source>
        <dbReference type="ARBA" id="ARBA00008434"/>
    </source>
</evidence>
<dbReference type="PANTHER" id="PTHR23321">
    <property type="entry name" value="RIBOSOMAL PROTEIN S15, BACTERIAL AND ORGANELLAR"/>
    <property type="match status" value="1"/>
</dbReference>
<dbReference type="Pfam" id="PF00312">
    <property type="entry name" value="Ribosomal_S15"/>
    <property type="match status" value="1"/>
</dbReference>
<accession>A0A316UJY7</accession>
<dbReference type="OrthoDB" id="441444at2759"/>
<dbReference type="GO" id="GO:0005840">
    <property type="term" value="C:ribosome"/>
    <property type="evidence" value="ECO:0007669"/>
    <property type="project" value="UniProtKB-KW"/>
</dbReference>
<reference evidence="5 6" key="1">
    <citation type="journal article" date="2018" name="Mol. Biol. Evol.">
        <title>Broad Genomic Sampling Reveals a Smut Pathogenic Ancestry of the Fungal Clade Ustilaginomycotina.</title>
        <authorList>
            <person name="Kijpornyongpan T."/>
            <person name="Mondo S.J."/>
            <person name="Barry K."/>
            <person name="Sandor L."/>
            <person name="Lee J."/>
            <person name="Lipzen A."/>
            <person name="Pangilinan J."/>
            <person name="LaButti K."/>
            <person name="Hainaut M."/>
            <person name="Henrissat B."/>
            <person name="Grigoriev I.V."/>
            <person name="Spatafora J.W."/>
            <person name="Aime M.C."/>
        </authorList>
    </citation>
    <scope>NUCLEOTIDE SEQUENCE [LARGE SCALE GENOMIC DNA]</scope>
    <source>
        <strain evidence="5 6">MCA 4718</strain>
    </source>
</reference>
<comment type="similarity">
    <text evidence="1">Belongs to the universal ribosomal protein uS15 family.</text>
</comment>
<dbReference type="GO" id="GO:0003735">
    <property type="term" value="F:structural constituent of ribosome"/>
    <property type="evidence" value="ECO:0007669"/>
    <property type="project" value="InterPro"/>
</dbReference>
<evidence type="ECO:0000256" key="4">
    <source>
        <dbReference type="SAM" id="MobiDB-lite"/>
    </source>
</evidence>
<dbReference type="GO" id="GO:1990904">
    <property type="term" value="C:ribonucleoprotein complex"/>
    <property type="evidence" value="ECO:0007669"/>
    <property type="project" value="UniProtKB-KW"/>
</dbReference>
<feature type="region of interest" description="Disordered" evidence="4">
    <location>
        <begin position="50"/>
        <end position="76"/>
    </location>
</feature>
<dbReference type="AlphaFoldDB" id="A0A316UJY7"/>
<dbReference type="InterPro" id="IPR009068">
    <property type="entry name" value="uS15_NS1_RNA-bd_sf"/>
</dbReference>
<evidence type="ECO:0000313" key="6">
    <source>
        <dbReference type="Proteomes" id="UP000245942"/>
    </source>
</evidence>
<dbReference type="EMBL" id="KZ819321">
    <property type="protein sequence ID" value="PWN24283.1"/>
    <property type="molecule type" value="Genomic_DNA"/>
</dbReference>
<dbReference type="GO" id="GO:0006412">
    <property type="term" value="P:translation"/>
    <property type="evidence" value="ECO:0007669"/>
    <property type="project" value="InterPro"/>
</dbReference>
<dbReference type="InterPro" id="IPR000589">
    <property type="entry name" value="Ribosomal_uS15"/>
</dbReference>
<gene>
    <name evidence="5" type="ORF">BCV69DRAFT_265885</name>
</gene>
<dbReference type="Gene3D" id="1.10.287.10">
    <property type="entry name" value="S15/NS1, RNA-binding"/>
    <property type="match status" value="1"/>
</dbReference>
<dbReference type="GO" id="GO:0005737">
    <property type="term" value="C:cytoplasm"/>
    <property type="evidence" value="ECO:0007669"/>
    <property type="project" value="UniProtKB-ARBA"/>
</dbReference>
<dbReference type="InterPro" id="IPR005290">
    <property type="entry name" value="Ribosomal_uS15_bac-type"/>
</dbReference>
<name>A0A316UJY7_9BASI</name>
<evidence type="ECO:0000256" key="2">
    <source>
        <dbReference type="ARBA" id="ARBA00022980"/>
    </source>
</evidence>
<keyword evidence="3" id="KW-0687">Ribonucleoprotein</keyword>
<dbReference type="CDD" id="cd00353">
    <property type="entry name" value="Ribosomal_S15p_S13e"/>
    <property type="match status" value="1"/>
</dbReference>
<dbReference type="STRING" id="1684307.A0A316UJY7"/>
<evidence type="ECO:0000313" key="5">
    <source>
        <dbReference type="EMBL" id="PWN24283.1"/>
    </source>
</evidence>